<name>A0A0U1DS68_9MYCO</name>
<sequence length="135" mass="15598">MVSGRYAFKSVSVAGYPNLFFTFGPNSGPGHNSALVYMEAAIDYIVKAIKLLQQNDIGTLDVREDRQGRYHSEIQRRLRRTTWNSGCSSWYLTEDGYNGTMYPGFATQFMRELSRLDPRDYVITRRDDTHLRLTQ</sequence>
<proteinExistence type="predicted"/>
<dbReference type="SUPFAM" id="SSF51905">
    <property type="entry name" value="FAD/NAD(P)-binding domain"/>
    <property type="match status" value="1"/>
</dbReference>
<evidence type="ECO:0000313" key="2">
    <source>
        <dbReference type="Proteomes" id="UP000182227"/>
    </source>
</evidence>
<gene>
    <name evidence="1" type="ORF">BN970_04772</name>
</gene>
<dbReference type="Proteomes" id="UP000182227">
    <property type="component" value="Unassembled WGS sequence"/>
</dbReference>
<dbReference type="GO" id="GO:0004497">
    <property type="term" value="F:monooxygenase activity"/>
    <property type="evidence" value="ECO:0007669"/>
    <property type="project" value="UniProtKB-KW"/>
</dbReference>
<dbReference type="AlphaFoldDB" id="A0A0U1DS68"/>
<protein>
    <submittedName>
        <fullName evidence="1">Putative monooxygenase</fullName>
    </submittedName>
</protein>
<keyword evidence="1" id="KW-0503">Monooxygenase</keyword>
<dbReference type="InterPro" id="IPR036188">
    <property type="entry name" value="FAD/NAD-bd_sf"/>
</dbReference>
<dbReference type="EMBL" id="CTEF01000004">
    <property type="protein sequence ID" value="CQD20748.1"/>
    <property type="molecule type" value="Genomic_DNA"/>
</dbReference>
<evidence type="ECO:0000313" key="1">
    <source>
        <dbReference type="EMBL" id="CQD20748.1"/>
    </source>
</evidence>
<accession>A0A0U1DS68</accession>
<dbReference type="PANTHER" id="PTHR42877:SF4">
    <property type="entry name" value="FAD_NAD(P)-BINDING DOMAIN-CONTAINING PROTEIN-RELATED"/>
    <property type="match status" value="1"/>
</dbReference>
<dbReference type="InterPro" id="IPR051209">
    <property type="entry name" value="FAD-bind_Monooxygenase_sf"/>
</dbReference>
<reference evidence="1 2" key="1">
    <citation type="submission" date="2015-03" db="EMBL/GenBank/DDBJ databases">
        <authorList>
            <person name="Murphy D."/>
        </authorList>
    </citation>
    <scope>NUCLEOTIDE SEQUENCE [LARGE SCALE GENOMIC DNA]</scope>
    <source>
        <strain evidence="1 2">D16</strain>
    </source>
</reference>
<dbReference type="Gene3D" id="3.50.50.60">
    <property type="entry name" value="FAD/NAD(P)-binding domain"/>
    <property type="match status" value="1"/>
</dbReference>
<organism evidence="1 2">
    <name type="scientific">Mycolicibacterium conceptionense</name>
    <dbReference type="NCBI Taxonomy" id="451644"/>
    <lineage>
        <taxon>Bacteria</taxon>
        <taxon>Bacillati</taxon>
        <taxon>Actinomycetota</taxon>
        <taxon>Actinomycetes</taxon>
        <taxon>Mycobacteriales</taxon>
        <taxon>Mycobacteriaceae</taxon>
        <taxon>Mycolicibacterium</taxon>
    </lineage>
</organism>
<dbReference type="PANTHER" id="PTHR42877">
    <property type="entry name" value="L-ORNITHINE N(5)-MONOOXYGENASE-RELATED"/>
    <property type="match status" value="1"/>
</dbReference>
<keyword evidence="1" id="KW-0560">Oxidoreductase</keyword>